<keyword evidence="8" id="KW-1185">Reference proteome</keyword>
<reference evidence="7" key="1">
    <citation type="submission" date="2021-03" db="EMBL/GenBank/DDBJ databases">
        <authorList>
            <person name="Bekaert M."/>
        </authorList>
    </citation>
    <scope>NUCLEOTIDE SEQUENCE</scope>
</reference>
<dbReference type="SUPFAM" id="SSF56436">
    <property type="entry name" value="C-type lectin-like"/>
    <property type="match status" value="1"/>
</dbReference>
<dbReference type="EMBL" id="CAJPWZ010003042">
    <property type="protein sequence ID" value="CAG2250174.1"/>
    <property type="molecule type" value="Genomic_DNA"/>
</dbReference>
<accession>A0A8S3V1D8</accession>
<protein>
    <recommendedName>
        <fullName evidence="6">C-type lectin domain-containing protein</fullName>
    </recommendedName>
</protein>
<feature type="domain" description="C-type lectin" evidence="6">
    <location>
        <begin position="328"/>
        <end position="453"/>
    </location>
</feature>
<dbReference type="Pfam" id="PF25106">
    <property type="entry name" value="VWA_4"/>
    <property type="match status" value="1"/>
</dbReference>
<dbReference type="AlphaFoldDB" id="A0A8S3V1D8"/>
<dbReference type="Pfam" id="PF00059">
    <property type="entry name" value="Lectin_C"/>
    <property type="match status" value="1"/>
</dbReference>
<organism evidence="7 8">
    <name type="scientific">Mytilus edulis</name>
    <name type="common">Blue mussel</name>
    <dbReference type="NCBI Taxonomy" id="6550"/>
    <lineage>
        <taxon>Eukaryota</taxon>
        <taxon>Metazoa</taxon>
        <taxon>Spiralia</taxon>
        <taxon>Lophotrochozoa</taxon>
        <taxon>Mollusca</taxon>
        <taxon>Bivalvia</taxon>
        <taxon>Autobranchia</taxon>
        <taxon>Pteriomorphia</taxon>
        <taxon>Mytilida</taxon>
        <taxon>Mytiloidea</taxon>
        <taxon>Mytilidae</taxon>
        <taxon>Mytilinae</taxon>
        <taxon>Mytilus</taxon>
    </lineage>
</organism>
<evidence type="ECO:0000256" key="1">
    <source>
        <dbReference type="ARBA" id="ARBA00004613"/>
    </source>
</evidence>
<dbReference type="PROSITE" id="PS50041">
    <property type="entry name" value="C_TYPE_LECTIN_2"/>
    <property type="match status" value="1"/>
</dbReference>
<evidence type="ECO:0000256" key="5">
    <source>
        <dbReference type="SAM" id="Phobius"/>
    </source>
</evidence>
<dbReference type="InterPro" id="IPR018378">
    <property type="entry name" value="C-type_lectin_CS"/>
</dbReference>
<comment type="caution">
    <text evidence="7">The sequence shown here is derived from an EMBL/GenBank/DDBJ whole genome shotgun (WGS) entry which is preliminary data.</text>
</comment>
<keyword evidence="5" id="KW-0812">Transmembrane</keyword>
<evidence type="ECO:0000256" key="3">
    <source>
        <dbReference type="ARBA" id="ARBA00022729"/>
    </source>
</evidence>
<dbReference type="Gene3D" id="3.10.100.10">
    <property type="entry name" value="Mannose-Binding Protein A, subunit A"/>
    <property type="match status" value="1"/>
</dbReference>
<dbReference type="CDD" id="cd00037">
    <property type="entry name" value="CLECT"/>
    <property type="match status" value="1"/>
</dbReference>
<dbReference type="Proteomes" id="UP000683360">
    <property type="component" value="Unassembled WGS sequence"/>
</dbReference>
<keyword evidence="5" id="KW-1133">Transmembrane helix</keyword>
<dbReference type="InterPro" id="IPR056861">
    <property type="entry name" value="HMCN1-like_VWA"/>
</dbReference>
<evidence type="ECO:0000256" key="2">
    <source>
        <dbReference type="ARBA" id="ARBA00022525"/>
    </source>
</evidence>
<keyword evidence="4" id="KW-1015">Disulfide bond</keyword>
<name>A0A8S3V1D8_MYTED</name>
<dbReference type="InterPro" id="IPR016187">
    <property type="entry name" value="CTDL_fold"/>
</dbReference>
<dbReference type="InterPro" id="IPR050111">
    <property type="entry name" value="C-type_lectin/snaclec_domain"/>
</dbReference>
<feature type="transmembrane region" description="Helical" evidence="5">
    <location>
        <begin position="253"/>
        <end position="274"/>
    </location>
</feature>
<dbReference type="SMART" id="SM00034">
    <property type="entry name" value="CLECT"/>
    <property type="match status" value="1"/>
</dbReference>
<keyword evidence="5" id="KW-0472">Membrane</keyword>
<dbReference type="InterPro" id="IPR001304">
    <property type="entry name" value="C-type_lectin-like"/>
</dbReference>
<keyword evidence="2" id="KW-0964">Secreted</keyword>
<comment type="subcellular location">
    <subcellularLocation>
        <location evidence="1">Secreted</location>
    </subcellularLocation>
</comment>
<evidence type="ECO:0000313" key="8">
    <source>
        <dbReference type="Proteomes" id="UP000683360"/>
    </source>
</evidence>
<evidence type="ECO:0000256" key="4">
    <source>
        <dbReference type="ARBA" id="ARBA00023157"/>
    </source>
</evidence>
<evidence type="ECO:0000313" key="7">
    <source>
        <dbReference type="EMBL" id="CAG2250174.1"/>
    </source>
</evidence>
<dbReference type="PROSITE" id="PS00615">
    <property type="entry name" value="C_TYPE_LECTIN_1"/>
    <property type="match status" value="1"/>
</dbReference>
<dbReference type="OrthoDB" id="6054849at2759"/>
<dbReference type="InterPro" id="IPR016186">
    <property type="entry name" value="C-type_lectin-like/link_sf"/>
</dbReference>
<sequence>MVSDLPTIIQQSNIMIQAASTVSNSPSNYILVTISDPVTSINVRKTTQSADIANWIHGLKVQGGNGNDCPEFSLSAIESGHYRHRRVTDWDLMGVYRHLASVSGGHMLQTTKDQIPYVANMFKHPKLGSWSLRKNDMNQWDVEVTAQSTVDFTAKLMAYDASSFSYYQIHRRPIPGENVTLAIEINDISIDLYHVSLLNFFKLAVVGTTKTTGKNFVRMHRDVIEIVHIKLDNLPEKEITKIQRNGLNNTSSIYMIMIQIILYTLALSTILFIVNGKQTCLAPKEKTIIKTIRNSMQQLNSQITGLEDSLKLRPVIETIGCQNGWTRYRNHCYFFSLNKLDWFEAQRHCHKHGSTLAKIDDANENAWISLKTKELQLTEKFLLWLGGSDLKDGHWLWMADYSPFSYVNWRKGNGEREPNGGTRENCLNMLSYQTYRGTWNDYPCDYKMRYLCKKNLVNSSK</sequence>
<dbReference type="PANTHER" id="PTHR22803">
    <property type="entry name" value="MANNOSE, PHOSPHOLIPASE, LECTIN RECEPTOR RELATED"/>
    <property type="match status" value="1"/>
</dbReference>
<proteinExistence type="predicted"/>
<evidence type="ECO:0000259" key="6">
    <source>
        <dbReference type="PROSITE" id="PS50041"/>
    </source>
</evidence>
<keyword evidence="3" id="KW-0732">Signal</keyword>
<gene>
    <name evidence="7" type="ORF">MEDL_61893</name>
</gene>